<dbReference type="SUPFAM" id="SSF50022">
    <property type="entry name" value="ISP domain"/>
    <property type="match status" value="1"/>
</dbReference>
<dbReference type="EMBL" id="CAXLJM020000008">
    <property type="protein sequence ID" value="CAL8075414.1"/>
    <property type="molecule type" value="Genomic_DNA"/>
</dbReference>
<proteinExistence type="predicted"/>
<dbReference type="Proteomes" id="UP001642540">
    <property type="component" value="Unassembled WGS sequence"/>
</dbReference>
<evidence type="ECO:0000313" key="2">
    <source>
        <dbReference type="EMBL" id="CAL8075414.1"/>
    </source>
</evidence>
<organism evidence="2 3">
    <name type="scientific">Orchesella dallaii</name>
    <dbReference type="NCBI Taxonomy" id="48710"/>
    <lineage>
        <taxon>Eukaryota</taxon>
        <taxon>Metazoa</taxon>
        <taxon>Ecdysozoa</taxon>
        <taxon>Arthropoda</taxon>
        <taxon>Hexapoda</taxon>
        <taxon>Collembola</taxon>
        <taxon>Entomobryomorpha</taxon>
        <taxon>Entomobryoidea</taxon>
        <taxon>Orchesellidae</taxon>
        <taxon>Orchesellinae</taxon>
        <taxon>Orchesella</taxon>
    </lineage>
</organism>
<dbReference type="InterPro" id="IPR036922">
    <property type="entry name" value="Rieske_2Fe-2S_sf"/>
</dbReference>
<protein>
    <recommendedName>
        <fullName evidence="4">RING-type domain-containing protein</fullName>
    </recommendedName>
</protein>
<feature type="region of interest" description="Disordered" evidence="1">
    <location>
        <begin position="242"/>
        <end position="284"/>
    </location>
</feature>
<comment type="caution">
    <text evidence="2">The sequence shown here is derived from an EMBL/GenBank/DDBJ whole genome shotgun (WGS) entry which is preliminary data.</text>
</comment>
<feature type="region of interest" description="Disordered" evidence="1">
    <location>
        <begin position="124"/>
        <end position="221"/>
    </location>
</feature>
<gene>
    <name evidence="2" type="ORF">ODALV1_LOCUS3166</name>
</gene>
<feature type="region of interest" description="Disordered" evidence="1">
    <location>
        <begin position="300"/>
        <end position="323"/>
    </location>
</feature>
<evidence type="ECO:0008006" key="4">
    <source>
        <dbReference type="Google" id="ProtNLM"/>
    </source>
</evidence>
<accession>A0ABP1PW96</accession>
<feature type="compositionally biased region" description="Low complexity" evidence="1">
    <location>
        <begin position="196"/>
        <end position="209"/>
    </location>
</feature>
<evidence type="ECO:0000256" key="1">
    <source>
        <dbReference type="SAM" id="MobiDB-lite"/>
    </source>
</evidence>
<feature type="region of interest" description="Disordered" evidence="1">
    <location>
        <begin position="51"/>
        <end position="73"/>
    </location>
</feature>
<sequence>MLTYCPQCGVTYGIMGHYKVFRKICRHLMYQNCWDARGSCLQCSSSGPSYTPETSGRRNVHAPAPAGSADFPNNLAQRGVDAEETSISIVPSTASSEVEREAVPISSAEISAAIFAALLIQGDESDPPQASSAVASTKHVKINSAPGAERRRVTRPATRRASSLQPPARIPSSIAQTPCTHPNRDAPPNQSALVDSTSTTGNVVSSGNGDPQQLDNSAVASTSRSGTFEALTSAMATPSAALEGTGLNVDAMPAKPKKKKSTNSEGQRRPPSASSVSTVDPSTMPHFQQLEMLLPRTYFTNAPNPRLQKMWTLPYGPNSDSSE</sequence>
<feature type="compositionally biased region" description="Polar residues" evidence="1">
    <location>
        <begin position="272"/>
        <end position="281"/>
    </location>
</feature>
<evidence type="ECO:0000313" key="3">
    <source>
        <dbReference type="Proteomes" id="UP001642540"/>
    </source>
</evidence>
<name>A0ABP1PW96_9HEXA</name>
<feature type="compositionally biased region" description="Polar residues" evidence="1">
    <location>
        <begin position="210"/>
        <end position="221"/>
    </location>
</feature>
<keyword evidence="3" id="KW-1185">Reference proteome</keyword>
<reference evidence="2 3" key="1">
    <citation type="submission" date="2024-08" db="EMBL/GenBank/DDBJ databases">
        <authorList>
            <person name="Cucini C."/>
            <person name="Frati F."/>
        </authorList>
    </citation>
    <scope>NUCLEOTIDE SEQUENCE [LARGE SCALE GENOMIC DNA]</scope>
</reference>